<dbReference type="Proteomes" id="UP001500957">
    <property type="component" value="Unassembled WGS sequence"/>
</dbReference>
<name>A0ABN1G7L3_9ACTN</name>
<dbReference type="EMBL" id="BAAAHE010000004">
    <property type="protein sequence ID" value="GAA0605563.1"/>
    <property type="molecule type" value="Genomic_DNA"/>
</dbReference>
<dbReference type="InterPro" id="IPR029058">
    <property type="entry name" value="AB_hydrolase_fold"/>
</dbReference>
<dbReference type="Gene3D" id="3.40.50.1820">
    <property type="entry name" value="alpha/beta hydrolase"/>
    <property type="match status" value="1"/>
</dbReference>
<gene>
    <name evidence="2" type="ORF">GCM10009547_04340</name>
</gene>
<feature type="domain" description="AB hydrolase-1" evidence="1">
    <location>
        <begin position="20"/>
        <end position="139"/>
    </location>
</feature>
<organism evidence="2 3">
    <name type="scientific">Sporichthya brevicatena</name>
    <dbReference type="NCBI Taxonomy" id="171442"/>
    <lineage>
        <taxon>Bacteria</taxon>
        <taxon>Bacillati</taxon>
        <taxon>Actinomycetota</taxon>
        <taxon>Actinomycetes</taxon>
        <taxon>Sporichthyales</taxon>
        <taxon>Sporichthyaceae</taxon>
        <taxon>Sporichthya</taxon>
    </lineage>
</organism>
<dbReference type="PANTHER" id="PTHR11614">
    <property type="entry name" value="PHOSPHOLIPASE-RELATED"/>
    <property type="match status" value="1"/>
</dbReference>
<protein>
    <submittedName>
        <fullName evidence="2">Alpha/beta hydrolase</fullName>
    </submittedName>
</protein>
<reference evidence="2 3" key="1">
    <citation type="journal article" date="2019" name="Int. J. Syst. Evol. Microbiol.">
        <title>The Global Catalogue of Microorganisms (GCM) 10K type strain sequencing project: providing services to taxonomists for standard genome sequencing and annotation.</title>
        <authorList>
            <consortium name="The Broad Institute Genomics Platform"/>
            <consortium name="The Broad Institute Genome Sequencing Center for Infectious Disease"/>
            <person name="Wu L."/>
            <person name="Ma J."/>
        </authorList>
    </citation>
    <scope>NUCLEOTIDE SEQUENCE [LARGE SCALE GENOMIC DNA]</scope>
    <source>
        <strain evidence="2 3">JCM 10671</strain>
    </source>
</reference>
<evidence type="ECO:0000313" key="2">
    <source>
        <dbReference type="EMBL" id="GAA0605563.1"/>
    </source>
</evidence>
<proteinExistence type="predicted"/>
<dbReference type="GO" id="GO:0016787">
    <property type="term" value="F:hydrolase activity"/>
    <property type="evidence" value="ECO:0007669"/>
    <property type="project" value="UniProtKB-KW"/>
</dbReference>
<dbReference type="SUPFAM" id="SSF53474">
    <property type="entry name" value="alpha/beta-Hydrolases"/>
    <property type="match status" value="1"/>
</dbReference>
<dbReference type="Pfam" id="PF12697">
    <property type="entry name" value="Abhydrolase_6"/>
    <property type="match status" value="1"/>
</dbReference>
<comment type="caution">
    <text evidence="2">The sequence shown here is derived from an EMBL/GenBank/DDBJ whole genome shotgun (WGS) entry which is preliminary data.</text>
</comment>
<keyword evidence="2" id="KW-0378">Hydrolase</keyword>
<dbReference type="InterPro" id="IPR000073">
    <property type="entry name" value="AB_hydrolase_1"/>
</dbReference>
<evidence type="ECO:0000313" key="3">
    <source>
        <dbReference type="Proteomes" id="UP001500957"/>
    </source>
</evidence>
<sequence length="213" mass="23532">MTAEPTVRITRARGETIGVVLLLHGGKAESREPSSPWHTSVLRLRPFARAIARKVRRDGVAVWSLRYRVRGWNGAEASPVADARWALDRIREEHGDVPVVLVGHSMGGRTALQVADDPAVVGVVGLAPWLPAGERRPALGSTRLLIVHGTADKWTDPRASEAYVEAVRAEGVPATYVPMRGHGHFMLRRAGEWKRLTSEFVCLCFNERVKPNR</sequence>
<keyword evidence="3" id="KW-1185">Reference proteome</keyword>
<accession>A0ABN1G7L3</accession>
<evidence type="ECO:0000259" key="1">
    <source>
        <dbReference type="Pfam" id="PF12697"/>
    </source>
</evidence>
<dbReference type="InterPro" id="IPR051044">
    <property type="entry name" value="MAG_DAG_Lipase"/>
</dbReference>
<dbReference type="RefSeq" id="WP_344601087.1">
    <property type="nucleotide sequence ID" value="NZ_BAAAHE010000004.1"/>
</dbReference>